<proteinExistence type="predicted"/>
<dbReference type="AlphaFoldDB" id="A0AAW4L169"/>
<evidence type="ECO:0000313" key="2">
    <source>
        <dbReference type="EMBL" id="MBT0664819.1"/>
    </source>
</evidence>
<protein>
    <submittedName>
        <fullName evidence="2">Uncharacterized protein</fullName>
    </submittedName>
</protein>
<keyword evidence="1" id="KW-1133">Transmembrane helix</keyword>
<keyword evidence="3" id="KW-1185">Reference proteome</keyword>
<dbReference type="EMBL" id="JAHCVJ010000004">
    <property type="protein sequence ID" value="MBT0664819.1"/>
    <property type="molecule type" value="Genomic_DNA"/>
</dbReference>
<keyword evidence="1" id="KW-0812">Transmembrane</keyword>
<evidence type="ECO:0000256" key="1">
    <source>
        <dbReference type="SAM" id="Phobius"/>
    </source>
</evidence>
<name>A0AAW4L169_9BACT</name>
<gene>
    <name evidence="2" type="ORF">KI809_10955</name>
</gene>
<evidence type="ECO:0000313" key="3">
    <source>
        <dbReference type="Proteomes" id="UP000811899"/>
    </source>
</evidence>
<organism evidence="2 3">
    <name type="scientific">Geoanaerobacter pelophilus</name>
    <dbReference type="NCBI Taxonomy" id="60036"/>
    <lineage>
        <taxon>Bacteria</taxon>
        <taxon>Pseudomonadati</taxon>
        <taxon>Thermodesulfobacteriota</taxon>
        <taxon>Desulfuromonadia</taxon>
        <taxon>Geobacterales</taxon>
        <taxon>Geobacteraceae</taxon>
        <taxon>Geoanaerobacter</taxon>
    </lineage>
</organism>
<accession>A0AAW4L169</accession>
<comment type="caution">
    <text evidence="2">The sequence shown here is derived from an EMBL/GenBank/DDBJ whole genome shotgun (WGS) entry which is preliminary data.</text>
</comment>
<sequence>MNILRKPLWIQRGFLVLALEVKMKTRRLKHISVISICFMILLIAKTAACGFQKGHYSNPEVDISWQSALSASKRLQLTGQLRNVSMHDQLNIELRVRVSGENGKLLGNAIFKFIPSLVHPDVILPFGMMVDLSDADSVSTADYDLYYEVVTQDKVLLPQFIQFTGDLRLIKP</sequence>
<dbReference type="Proteomes" id="UP000811899">
    <property type="component" value="Unassembled WGS sequence"/>
</dbReference>
<keyword evidence="1" id="KW-0472">Membrane</keyword>
<reference evidence="2 3" key="1">
    <citation type="submission" date="2021-05" db="EMBL/GenBank/DDBJ databases">
        <title>The draft genome of Geobacter pelophilus DSM 12255.</title>
        <authorList>
            <person name="Xu Z."/>
            <person name="Masuda Y."/>
            <person name="Itoh H."/>
            <person name="Senoo K."/>
        </authorList>
    </citation>
    <scope>NUCLEOTIDE SEQUENCE [LARGE SCALE GENOMIC DNA]</scope>
    <source>
        <strain evidence="2 3">DSM 12255</strain>
    </source>
</reference>
<feature type="transmembrane region" description="Helical" evidence="1">
    <location>
        <begin position="31"/>
        <end position="48"/>
    </location>
</feature>